<gene>
    <name evidence="1" type="ORF">VP01_323g1</name>
</gene>
<dbReference type="VEuPathDB" id="FungiDB:VP01_323g1"/>
<name>A0A0L6UY65_9BASI</name>
<dbReference type="Proteomes" id="UP000037035">
    <property type="component" value="Unassembled WGS sequence"/>
</dbReference>
<proteinExistence type="predicted"/>
<accession>A0A0L6UY65</accession>
<dbReference type="EMBL" id="LAVV01008213">
    <property type="protein sequence ID" value="KNZ53424.1"/>
    <property type="molecule type" value="Genomic_DNA"/>
</dbReference>
<evidence type="ECO:0000313" key="1">
    <source>
        <dbReference type="EMBL" id="KNZ53424.1"/>
    </source>
</evidence>
<protein>
    <submittedName>
        <fullName evidence="1">Uncharacterized protein</fullName>
    </submittedName>
</protein>
<dbReference type="AlphaFoldDB" id="A0A0L6UY65"/>
<reference evidence="1 2" key="1">
    <citation type="submission" date="2015-08" db="EMBL/GenBank/DDBJ databases">
        <title>Next Generation Sequencing and Analysis of the Genome of Puccinia sorghi L Schw, the Causal Agent of Maize Common Rust.</title>
        <authorList>
            <person name="Rochi L."/>
            <person name="Burguener G."/>
            <person name="Darino M."/>
            <person name="Turjanski A."/>
            <person name="Kreff E."/>
            <person name="Dieguez M.J."/>
            <person name="Sacco F."/>
        </authorList>
    </citation>
    <scope>NUCLEOTIDE SEQUENCE [LARGE SCALE GENOMIC DNA]</scope>
    <source>
        <strain evidence="1 2">RO10H11247</strain>
    </source>
</reference>
<keyword evidence="2" id="KW-1185">Reference proteome</keyword>
<organism evidence="1 2">
    <name type="scientific">Puccinia sorghi</name>
    <dbReference type="NCBI Taxonomy" id="27349"/>
    <lineage>
        <taxon>Eukaryota</taxon>
        <taxon>Fungi</taxon>
        <taxon>Dikarya</taxon>
        <taxon>Basidiomycota</taxon>
        <taxon>Pucciniomycotina</taxon>
        <taxon>Pucciniomycetes</taxon>
        <taxon>Pucciniales</taxon>
        <taxon>Pucciniaceae</taxon>
        <taxon>Puccinia</taxon>
    </lineage>
</organism>
<comment type="caution">
    <text evidence="1">The sequence shown here is derived from an EMBL/GenBank/DDBJ whole genome shotgun (WGS) entry which is preliminary data.</text>
</comment>
<evidence type="ECO:0000313" key="2">
    <source>
        <dbReference type="Proteomes" id="UP000037035"/>
    </source>
</evidence>
<sequence length="381" mass="42995">MICITLTGIFGSKCYADLIGQTNSFFLPKEEDLLLIGRFHYRLTSLLEGYLGWLVNLNPQAAWTLLAAVISHLPGCHWQLCRLPSSPNGPSHPFMLLQCECHHPFSRKMRVGQAHFVTHLGVFELLGLCLSNLIDVLILEKGSTDLFHHQSLVYQTKRKKKGKKFIMSNPENWPSSSLRSSPSKVRGIHVRAICITLSLSDSSVTECDCYFPHVWHGATKLSKGSVVQVCKLHSWSPVDFDHIPYPFPLAATEHPNPLDPSSSNTTPTTINPHFIQIFTHITWVFSSPVRKIATHIAWAFDSSIRFNLTFQIEYTVDNSFCLCPVPLFLKSPSPHINITCPFTKRHQKETICLGNSSCYIIRIVAVNLNVIFNNSYIQHNS</sequence>